<dbReference type="PROSITE" id="PS00518">
    <property type="entry name" value="ZF_RING_1"/>
    <property type="match status" value="1"/>
</dbReference>
<accession>M7YCM0</accession>
<comment type="subcellular location">
    <subcellularLocation>
        <location evidence="2">Endomembrane system</location>
    </subcellularLocation>
    <subcellularLocation>
        <location evidence="10">Endoplasmic reticulum membrane</location>
        <topology evidence="10">Single-pass type IV membrane protein</topology>
    </subcellularLocation>
</comment>
<feature type="compositionally biased region" description="Acidic residues" evidence="11">
    <location>
        <begin position="305"/>
        <end position="315"/>
    </location>
</feature>
<dbReference type="InterPro" id="IPR017907">
    <property type="entry name" value="Znf_RING_CS"/>
</dbReference>
<dbReference type="EC" id="2.3.2.27" evidence="10"/>
<evidence type="ECO:0000256" key="5">
    <source>
        <dbReference type="ARBA" id="ARBA00022723"/>
    </source>
</evidence>
<dbReference type="AlphaFoldDB" id="M7YCM0"/>
<dbReference type="GO" id="GO:0061630">
    <property type="term" value="F:ubiquitin protein ligase activity"/>
    <property type="evidence" value="ECO:0007669"/>
    <property type="project" value="UniProtKB-UniRule"/>
</dbReference>
<comment type="domain">
    <text evidence="10">The RING-type zinc finger domain is responsible for E3 ligase activity.</text>
</comment>
<feature type="compositionally biased region" description="Basic and acidic residues" evidence="11">
    <location>
        <begin position="277"/>
        <end position="287"/>
    </location>
</feature>
<reference evidence="12" key="1">
    <citation type="journal article" date="2013" name="Nature">
        <title>Draft genome of the wheat A-genome progenitor Triticum urartu.</title>
        <authorList>
            <person name="Ling H.Q."/>
            <person name="Zhao S."/>
            <person name="Liu D."/>
            <person name="Wang J."/>
            <person name="Sun H."/>
            <person name="Zhang C."/>
            <person name="Fan H."/>
            <person name="Li D."/>
            <person name="Dong L."/>
            <person name="Tao Y."/>
            <person name="Gao C."/>
            <person name="Wu H."/>
            <person name="Li Y."/>
            <person name="Cui Y."/>
            <person name="Guo X."/>
            <person name="Zheng S."/>
            <person name="Wang B."/>
            <person name="Yu K."/>
            <person name="Liang Q."/>
            <person name="Yang W."/>
            <person name="Lou X."/>
            <person name="Chen J."/>
            <person name="Feng M."/>
            <person name="Jian J."/>
            <person name="Zhang X."/>
            <person name="Luo G."/>
            <person name="Jiang Y."/>
            <person name="Liu J."/>
            <person name="Wang Z."/>
            <person name="Sha Y."/>
            <person name="Zhang B."/>
            <person name="Wu H."/>
            <person name="Tang D."/>
            <person name="Shen Q."/>
            <person name="Xue P."/>
            <person name="Zou S."/>
            <person name="Wang X."/>
            <person name="Liu X."/>
            <person name="Wang F."/>
            <person name="Yang Y."/>
            <person name="An X."/>
            <person name="Dong Z."/>
            <person name="Zhang K."/>
            <person name="Zhang X."/>
            <person name="Luo M.C."/>
            <person name="Dvorak J."/>
            <person name="Tong Y."/>
            <person name="Wang J."/>
            <person name="Yang H."/>
            <person name="Li Z."/>
            <person name="Wang D."/>
            <person name="Zhang A."/>
            <person name="Wang J."/>
        </authorList>
    </citation>
    <scope>NUCLEOTIDE SEQUENCE</scope>
</reference>
<dbReference type="GO" id="GO:0016567">
    <property type="term" value="P:protein ubiquitination"/>
    <property type="evidence" value="ECO:0007669"/>
    <property type="project" value="UniProtKB-UniPathway"/>
</dbReference>
<dbReference type="InterPro" id="IPR013083">
    <property type="entry name" value="Znf_RING/FYVE/PHD"/>
</dbReference>
<gene>
    <name evidence="12" type="ORF">TRIUR3_08167</name>
</gene>
<keyword evidence="10" id="KW-0256">Endoplasmic reticulum</keyword>
<dbReference type="eggNOG" id="KOG0823">
    <property type="taxonomic scope" value="Eukaryota"/>
</dbReference>
<evidence type="ECO:0000256" key="11">
    <source>
        <dbReference type="SAM" id="MobiDB-lite"/>
    </source>
</evidence>
<dbReference type="EMBL" id="KD253430">
    <property type="protein sequence ID" value="EMS47983.1"/>
    <property type="molecule type" value="Genomic_DNA"/>
</dbReference>
<dbReference type="GO" id="GO:0061608">
    <property type="term" value="F:nuclear import signal receptor activity"/>
    <property type="evidence" value="ECO:0007669"/>
    <property type="project" value="InterPro"/>
</dbReference>
<sequence>MTNQPPVSDNKPMKNISGEMPAAATAGSGSFDCNICLDFAADPVVTLCGHLYCWPCIYEWLRPSVVSASGANSTSARQQCPVCKAALSADSLVPLYGRGGSSKKSLDGMAIPRRPTVHRENVAHQHAQSSIDDDRHHHNVEPSPPLRPLRHAHHHHPGATEFDFVYPPSPMGRGLIHSTAGGVLGGMAEAVLPWAFRGQVPPSMYYTSPYAVADHTLGPRLRRQQMESAATRTDSLKSSVLSRTLDIAKAAAPTGLLPPDPRALKFKSRRAVAVLHQRADKEEEGRSKGRRHRGHHGKSKRRDEEEGSESSDEDSGERRKRRRKEKERRRRRRRSRSESSGSESESESESSYSSSSAESESESEEEEERRRRRRRRRKEKEEEERRRRRKEKEKRKRKEKEREKDKKKKKRKDEKKDLGKKAAVTNSWGKLKR</sequence>
<evidence type="ECO:0000256" key="7">
    <source>
        <dbReference type="ARBA" id="ARBA00022786"/>
    </source>
</evidence>
<feature type="compositionally biased region" description="Basic residues" evidence="11">
    <location>
        <begin position="288"/>
        <end position="300"/>
    </location>
</feature>
<comment type="catalytic activity">
    <reaction evidence="1 10">
        <text>S-ubiquitinyl-[E2 ubiquitin-conjugating enzyme]-L-cysteine + [acceptor protein]-L-lysine = [E2 ubiquitin-conjugating enzyme]-L-cysteine + N(6)-ubiquitinyl-[acceptor protein]-L-lysine.</text>
        <dbReference type="EC" id="2.3.2.27"/>
    </reaction>
</comment>
<feature type="compositionally biased region" description="Polar residues" evidence="11">
    <location>
        <begin position="424"/>
        <end position="433"/>
    </location>
</feature>
<keyword evidence="7 10" id="KW-0833">Ubl conjugation pathway</keyword>
<feature type="compositionally biased region" description="Low complexity" evidence="11">
    <location>
        <begin position="338"/>
        <end position="358"/>
    </location>
</feature>
<evidence type="ECO:0000256" key="4">
    <source>
        <dbReference type="ARBA" id="ARBA00022679"/>
    </source>
</evidence>
<dbReference type="SUPFAM" id="SSF57850">
    <property type="entry name" value="RING/U-box"/>
    <property type="match status" value="1"/>
</dbReference>
<dbReference type="InterPro" id="IPR018957">
    <property type="entry name" value="Znf_C3HC4_RING-type"/>
</dbReference>
<dbReference type="GO" id="GO:0006511">
    <property type="term" value="P:ubiquitin-dependent protein catabolic process"/>
    <property type="evidence" value="ECO:0007669"/>
    <property type="project" value="UniProtKB-UniRule"/>
</dbReference>
<dbReference type="InterPro" id="IPR001841">
    <property type="entry name" value="Znf_RING"/>
</dbReference>
<feature type="region of interest" description="Disordered" evidence="11">
    <location>
        <begin position="275"/>
        <end position="433"/>
    </location>
</feature>
<dbReference type="GO" id="GO:0006606">
    <property type="term" value="P:protein import into nucleus"/>
    <property type="evidence" value="ECO:0007669"/>
    <property type="project" value="InterPro"/>
</dbReference>
<dbReference type="SMART" id="SM00184">
    <property type="entry name" value="RING"/>
    <property type="match status" value="1"/>
</dbReference>
<dbReference type="InterPro" id="IPR002652">
    <property type="entry name" value="Importin-a_IBB"/>
</dbReference>
<dbReference type="Pfam" id="PF00097">
    <property type="entry name" value="zf-C3HC4"/>
    <property type="match status" value="1"/>
</dbReference>
<dbReference type="FunFam" id="3.30.40.10:FF:000731">
    <property type="entry name" value="E3 ubiquitin-protein ligase RMA1"/>
    <property type="match status" value="1"/>
</dbReference>
<feature type="compositionally biased region" description="Basic residues" evidence="11">
    <location>
        <begin position="386"/>
        <end position="413"/>
    </location>
</feature>
<dbReference type="PROSITE" id="PS51214">
    <property type="entry name" value="IBB"/>
    <property type="match status" value="1"/>
</dbReference>
<evidence type="ECO:0000256" key="6">
    <source>
        <dbReference type="ARBA" id="ARBA00022771"/>
    </source>
</evidence>
<proteinExistence type="predicted"/>
<evidence type="ECO:0000256" key="10">
    <source>
        <dbReference type="RuleBase" id="RU369090"/>
    </source>
</evidence>
<keyword evidence="9" id="KW-0472">Membrane</keyword>
<keyword evidence="8 10" id="KW-0862">Zinc</keyword>
<evidence type="ECO:0000313" key="12">
    <source>
        <dbReference type="EMBL" id="EMS47983.1"/>
    </source>
</evidence>
<dbReference type="InterPro" id="IPR045103">
    <property type="entry name" value="RNF5/RNF185-like"/>
</dbReference>
<evidence type="ECO:0000256" key="2">
    <source>
        <dbReference type="ARBA" id="ARBA00004308"/>
    </source>
</evidence>
<organism evidence="12">
    <name type="scientific">Triticum urartu</name>
    <name type="common">Red wild einkorn</name>
    <name type="synonym">Crithodium urartu</name>
    <dbReference type="NCBI Taxonomy" id="4572"/>
    <lineage>
        <taxon>Eukaryota</taxon>
        <taxon>Viridiplantae</taxon>
        <taxon>Streptophyta</taxon>
        <taxon>Embryophyta</taxon>
        <taxon>Tracheophyta</taxon>
        <taxon>Spermatophyta</taxon>
        <taxon>Magnoliopsida</taxon>
        <taxon>Liliopsida</taxon>
        <taxon>Poales</taxon>
        <taxon>Poaceae</taxon>
        <taxon>BOP clade</taxon>
        <taxon>Pooideae</taxon>
        <taxon>Triticodae</taxon>
        <taxon>Triticeae</taxon>
        <taxon>Triticinae</taxon>
        <taxon>Triticum</taxon>
    </lineage>
</organism>
<keyword evidence="4 10" id="KW-0808">Transferase</keyword>
<comment type="function">
    <text evidence="10">E3 ubiquitin-protein ligase.</text>
</comment>
<evidence type="ECO:0000256" key="9">
    <source>
        <dbReference type="ARBA" id="ARBA00023136"/>
    </source>
</evidence>
<dbReference type="GO" id="GO:0005789">
    <property type="term" value="C:endoplasmic reticulum membrane"/>
    <property type="evidence" value="ECO:0007669"/>
    <property type="project" value="UniProtKB-SubCell"/>
</dbReference>
<dbReference type="UniPathway" id="UPA00143"/>
<dbReference type="GO" id="GO:0008270">
    <property type="term" value="F:zinc ion binding"/>
    <property type="evidence" value="ECO:0007669"/>
    <property type="project" value="UniProtKB-KW"/>
</dbReference>
<dbReference type="PANTHER" id="PTHR12313">
    <property type="entry name" value="E3 UBIQUITIN-PROTEIN LIGASE RNF5-RELATED"/>
    <property type="match status" value="1"/>
</dbReference>
<dbReference type="Gene3D" id="3.30.40.10">
    <property type="entry name" value="Zinc/RING finger domain, C3HC4 (zinc finger)"/>
    <property type="match status" value="1"/>
</dbReference>
<keyword evidence="5 10" id="KW-0479">Metal-binding</keyword>
<evidence type="ECO:0000256" key="3">
    <source>
        <dbReference type="ARBA" id="ARBA00004906"/>
    </source>
</evidence>
<evidence type="ECO:0000256" key="8">
    <source>
        <dbReference type="ARBA" id="ARBA00022833"/>
    </source>
</evidence>
<feature type="region of interest" description="Disordered" evidence="11">
    <location>
        <begin position="123"/>
        <end position="154"/>
    </location>
</feature>
<name>M7YCM0_TRIUA</name>
<dbReference type="STRING" id="4572.M7YCM0"/>
<keyword evidence="6 10" id="KW-0863">Zinc-finger</keyword>
<feature type="compositionally biased region" description="Basic residues" evidence="11">
    <location>
        <begin position="318"/>
        <end position="335"/>
    </location>
</feature>
<dbReference type="PROSITE" id="PS50089">
    <property type="entry name" value="ZF_RING_2"/>
    <property type="match status" value="1"/>
</dbReference>
<comment type="pathway">
    <text evidence="3 10">Protein modification; protein ubiquitination.</text>
</comment>
<protein>
    <recommendedName>
        <fullName evidence="10">E3 ubiquitin-protein ligase RMA</fullName>
        <ecNumber evidence="10">2.3.2.27</ecNumber>
    </recommendedName>
    <alternativeName>
        <fullName evidence="10">Protein RING membrane-anchor</fullName>
    </alternativeName>
    <alternativeName>
        <fullName evidence="10">RING-type E3 ubiquitin transferase RMA</fullName>
    </alternativeName>
</protein>
<evidence type="ECO:0000256" key="1">
    <source>
        <dbReference type="ARBA" id="ARBA00000900"/>
    </source>
</evidence>